<comment type="pathway">
    <text evidence="1 7">Fermentation; pyruvate fermentation to lactate; (S)-lactate from pyruvate: step 1/1.</text>
</comment>
<dbReference type="Pfam" id="PF00056">
    <property type="entry name" value="Ldh_1_N"/>
    <property type="match status" value="1"/>
</dbReference>
<dbReference type="NCBIfam" id="TIGR01771">
    <property type="entry name" value="L-LDH-NAD"/>
    <property type="match status" value="1"/>
</dbReference>
<evidence type="ECO:0000259" key="9">
    <source>
        <dbReference type="Pfam" id="PF02866"/>
    </source>
</evidence>
<dbReference type="SUPFAM" id="SSF56327">
    <property type="entry name" value="LDH C-terminal domain-like"/>
    <property type="match status" value="1"/>
</dbReference>
<dbReference type="PANTHER" id="PTHR43128">
    <property type="entry name" value="L-2-HYDROXYCARBOXYLATE DEHYDROGENASE (NAD(P)(+))"/>
    <property type="match status" value="1"/>
</dbReference>
<dbReference type="InterPro" id="IPR001236">
    <property type="entry name" value="Lactate/malate_DH_N"/>
</dbReference>
<dbReference type="InterPro" id="IPR018177">
    <property type="entry name" value="L-lactate_DH_AS"/>
</dbReference>
<evidence type="ECO:0000256" key="4">
    <source>
        <dbReference type="ARBA" id="ARBA00023002"/>
    </source>
</evidence>
<dbReference type="HAMAP" id="MF_00488">
    <property type="entry name" value="Lactate_dehydrog"/>
    <property type="match status" value="1"/>
</dbReference>
<gene>
    <name evidence="10" type="ORF">CSSPTR1EN2_LOCUS3336</name>
</gene>
<dbReference type="InterPro" id="IPR001557">
    <property type="entry name" value="L-lactate/malate_DH"/>
</dbReference>
<dbReference type="PRINTS" id="PR00086">
    <property type="entry name" value="LLDHDRGNASE"/>
</dbReference>
<dbReference type="Gene3D" id="3.40.50.720">
    <property type="entry name" value="NAD(P)-binding Rossmann-like Domain"/>
    <property type="match status" value="1"/>
</dbReference>
<dbReference type="EC" id="1.1.1.27" evidence="3 7"/>
<evidence type="ECO:0000256" key="6">
    <source>
        <dbReference type="ARBA" id="ARBA00049258"/>
    </source>
</evidence>
<evidence type="ECO:0000313" key="11">
    <source>
        <dbReference type="Proteomes" id="UP001497512"/>
    </source>
</evidence>
<dbReference type="Gene3D" id="3.90.110.10">
    <property type="entry name" value="Lactate dehydrogenase/glycoside hydrolase, family 4, C-terminal"/>
    <property type="match status" value="1"/>
</dbReference>
<dbReference type="CDD" id="cd05293">
    <property type="entry name" value="LDH_1"/>
    <property type="match status" value="1"/>
</dbReference>
<dbReference type="PANTHER" id="PTHR43128:SF16">
    <property type="entry name" value="L-LACTATE DEHYDROGENASE"/>
    <property type="match status" value="1"/>
</dbReference>
<dbReference type="InterPro" id="IPR036291">
    <property type="entry name" value="NAD(P)-bd_dom_sf"/>
</dbReference>
<evidence type="ECO:0000256" key="1">
    <source>
        <dbReference type="ARBA" id="ARBA00004843"/>
    </source>
</evidence>
<dbReference type="Pfam" id="PF02866">
    <property type="entry name" value="Ldh_1_C"/>
    <property type="match status" value="1"/>
</dbReference>
<evidence type="ECO:0000256" key="2">
    <source>
        <dbReference type="ARBA" id="ARBA00006054"/>
    </source>
</evidence>
<name>A0ABP0TGS4_9BRYO</name>
<keyword evidence="5 7" id="KW-0520">NAD</keyword>
<dbReference type="InterPro" id="IPR015955">
    <property type="entry name" value="Lactate_DH/Glyco_Ohase_4_C"/>
</dbReference>
<evidence type="ECO:0000256" key="7">
    <source>
        <dbReference type="RuleBase" id="RU000496"/>
    </source>
</evidence>
<organism evidence="10 11">
    <name type="scientific">Sphagnum troendelagicum</name>
    <dbReference type="NCBI Taxonomy" id="128251"/>
    <lineage>
        <taxon>Eukaryota</taxon>
        <taxon>Viridiplantae</taxon>
        <taxon>Streptophyta</taxon>
        <taxon>Embryophyta</taxon>
        <taxon>Bryophyta</taxon>
        <taxon>Sphagnophytina</taxon>
        <taxon>Sphagnopsida</taxon>
        <taxon>Sphagnales</taxon>
        <taxon>Sphagnaceae</taxon>
        <taxon>Sphagnum</taxon>
    </lineage>
</organism>
<proteinExistence type="inferred from homology"/>
<evidence type="ECO:0000259" key="8">
    <source>
        <dbReference type="Pfam" id="PF00056"/>
    </source>
</evidence>
<reference evidence="10" key="1">
    <citation type="submission" date="2024-02" db="EMBL/GenBank/DDBJ databases">
        <authorList>
            <consortium name="ELIXIR-Norway"/>
            <consortium name="Elixir Norway"/>
        </authorList>
    </citation>
    <scope>NUCLEOTIDE SEQUENCE</scope>
</reference>
<accession>A0ABP0TGS4</accession>
<evidence type="ECO:0000256" key="3">
    <source>
        <dbReference type="ARBA" id="ARBA00012967"/>
    </source>
</evidence>
<evidence type="ECO:0000256" key="5">
    <source>
        <dbReference type="ARBA" id="ARBA00023027"/>
    </source>
</evidence>
<dbReference type="InterPro" id="IPR022383">
    <property type="entry name" value="Lactate/malate_DH_C"/>
</dbReference>
<protein>
    <recommendedName>
        <fullName evidence="3 7">L-lactate dehydrogenase</fullName>
        <ecNumber evidence="3 7">1.1.1.27</ecNumber>
    </recommendedName>
</protein>
<feature type="domain" description="Lactate/malate dehydrogenase C-terminal" evidence="9">
    <location>
        <begin position="270"/>
        <end position="433"/>
    </location>
</feature>
<evidence type="ECO:0000313" key="10">
    <source>
        <dbReference type="EMBL" id="CAK9196163.1"/>
    </source>
</evidence>
<keyword evidence="4 7" id="KW-0560">Oxidoreductase</keyword>
<dbReference type="PROSITE" id="PS00064">
    <property type="entry name" value="L_LDH"/>
    <property type="match status" value="1"/>
</dbReference>
<dbReference type="EMBL" id="OZ019903">
    <property type="protein sequence ID" value="CAK9196163.1"/>
    <property type="molecule type" value="Genomic_DNA"/>
</dbReference>
<sequence>MRIGVIGQVGSYHLETSSLRKQCNPKLRCQQEAAAALSKYNKGNFTNPAVCFREISLSWSTQKKMKRNGLECRAEATGSIRATAASIEVGSSERSPSSLEIAGANIVETMFQPVLDAGPPDHSARRVSKVTVVGVGNVGMACAQTIITQDLADQIALVDISANKLRGEMLDLQHAAAFLPRADIVADTDYAITAHSDICIVTAGARQREGESRLALVERNVSFFKQIIPELVKYSPNAILLIISNPVDALTFVAWKLSGFPSNRVIGSGTNLDSSRFRWLMANRLQVNAHNVHGYIVGEHGDTSVPLWSSVNVGGVPMIQFLQDKGILVEKDTLEELHRMVVDGAYEVIKLKGYTSWAIGYSAASLVKSLLRDQRRIHPVSVCAKGFHGIEDEVFLSLPAELGRSGIIGILNIPLTEEETQKLQASAKALAEIQRKLDI</sequence>
<feature type="domain" description="Lactate/malate dehydrogenase N-terminal" evidence="8">
    <location>
        <begin position="129"/>
        <end position="267"/>
    </location>
</feature>
<dbReference type="InterPro" id="IPR011304">
    <property type="entry name" value="L-lactate_DH"/>
</dbReference>
<keyword evidence="11" id="KW-1185">Reference proteome</keyword>
<dbReference type="Proteomes" id="UP001497512">
    <property type="component" value="Chromosome 11"/>
</dbReference>
<comment type="similarity">
    <text evidence="2">Belongs to the LDH/MDH superfamily. LDH family.</text>
</comment>
<dbReference type="SUPFAM" id="SSF51735">
    <property type="entry name" value="NAD(P)-binding Rossmann-fold domains"/>
    <property type="match status" value="1"/>
</dbReference>
<comment type="catalytic activity">
    <reaction evidence="6 7">
        <text>(S)-lactate + NAD(+) = pyruvate + NADH + H(+)</text>
        <dbReference type="Rhea" id="RHEA:23444"/>
        <dbReference type="ChEBI" id="CHEBI:15361"/>
        <dbReference type="ChEBI" id="CHEBI:15378"/>
        <dbReference type="ChEBI" id="CHEBI:16651"/>
        <dbReference type="ChEBI" id="CHEBI:57540"/>
        <dbReference type="ChEBI" id="CHEBI:57945"/>
        <dbReference type="EC" id="1.1.1.27"/>
    </reaction>
</comment>